<dbReference type="RefSeq" id="WP_144865292.1">
    <property type="nucleotide sequence ID" value="NZ_LR213791.1"/>
</dbReference>
<accession>A0A563VUH2</accession>
<gene>
    <name evidence="2" type="ORF">H1P_310023</name>
</gene>
<evidence type="ECO:0000313" key="2">
    <source>
        <dbReference type="EMBL" id="VEP15122.1"/>
    </source>
</evidence>
<dbReference type="Proteomes" id="UP000320055">
    <property type="component" value="Unassembled WGS sequence"/>
</dbReference>
<evidence type="ECO:0000313" key="3">
    <source>
        <dbReference type="Proteomes" id="UP000320055"/>
    </source>
</evidence>
<sequence>MKVIICPGIHETQLTDRFLQSLLRIESEKVMNSVNSVNEKFLVFATDKYPAYSPLHVYQWLNKPEILTDELLFICFSAGVVGGIGAAIALQLKRVKIKAFIAIDGWGVPLFTNFPLYRFSHDYFTHWSSAILGTGESNFYSDPPVPHLTLWETPETCQGWIVNSGNNHQKISKIKSSAKDYLQEIIGITDSPGNT</sequence>
<feature type="transmembrane region" description="Helical" evidence="1">
    <location>
        <begin position="71"/>
        <end position="90"/>
    </location>
</feature>
<keyword evidence="1" id="KW-0812">Transmembrane</keyword>
<evidence type="ECO:0000256" key="1">
    <source>
        <dbReference type="SAM" id="Phobius"/>
    </source>
</evidence>
<keyword evidence="1" id="KW-1133">Transmembrane helix</keyword>
<proteinExistence type="predicted"/>
<name>A0A563VUH2_9CYAN</name>
<dbReference type="EMBL" id="CAACVJ010000235">
    <property type="protein sequence ID" value="VEP15122.1"/>
    <property type="molecule type" value="Genomic_DNA"/>
</dbReference>
<reference evidence="2 3" key="1">
    <citation type="submission" date="2019-01" db="EMBL/GenBank/DDBJ databases">
        <authorList>
            <person name="Brito A."/>
        </authorList>
    </citation>
    <scope>NUCLEOTIDE SEQUENCE [LARGE SCALE GENOMIC DNA]</scope>
    <source>
        <strain evidence="2">1</strain>
    </source>
</reference>
<evidence type="ECO:0008006" key="4">
    <source>
        <dbReference type="Google" id="ProtNLM"/>
    </source>
</evidence>
<protein>
    <recommendedName>
        <fullName evidence="4">Alpha/beta hydrolase</fullName>
    </recommendedName>
</protein>
<organism evidence="2 3">
    <name type="scientific">Hyella patelloides LEGE 07179</name>
    <dbReference type="NCBI Taxonomy" id="945734"/>
    <lineage>
        <taxon>Bacteria</taxon>
        <taxon>Bacillati</taxon>
        <taxon>Cyanobacteriota</taxon>
        <taxon>Cyanophyceae</taxon>
        <taxon>Pleurocapsales</taxon>
        <taxon>Hyellaceae</taxon>
        <taxon>Hyella</taxon>
    </lineage>
</organism>
<keyword evidence="1" id="KW-0472">Membrane</keyword>
<dbReference type="OrthoDB" id="529979at2"/>
<dbReference type="AlphaFoldDB" id="A0A563VUH2"/>
<keyword evidence="3" id="KW-1185">Reference proteome</keyword>